<keyword evidence="3" id="KW-0540">Nuclease</keyword>
<dbReference type="InterPro" id="IPR036691">
    <property type="entry name" value="Endo/exonu/phosph_ase_sf"/>
</dbReference>
<sequence>MEYSGDKLTGQYSKEEGVSVQKKGFRVVVTFISLLVLSAAILLWGPALLTPQPRAVHLDMSLSSTVKLRTMSYNIHHGAGMDDSLDLDRIAEVIAKADPDIVGLQEVDKHFSGRSNWVDQGKYLAEKLDMHYAYGVNLDYAPVSQSPEMANRQYGTAILSKFPIETYENVHLDSFEKEQRGLLKATIQVDGVPVHFYTTHLGLTPEERTLQVQQVMQLVSQQKGPSIIVGDFNAWSLSKAMKPILSEYWDAFAKKSFANTSNSKIPYQRIDYMLAKADRIQFSSQKVLRTKASDHLPIVANITLTVHNASTLNAFGD</sequence>
<dbReference type="PANTHER" id="PTHR14859:SF15">
    <property type="entry name" value="ENDONUCLEASE_EXONUCLEASE_PHOSPHATASE DOMAIN-CONTAINING PROTEIN"/>
    <property type="match status" value="1"/>
</dbReference>
<keyword evidence="3" id="KW-0378">Hydrolase</keyword>
<reference evidence="3 4" key="1">
    <citation type="journal article" date="2007" name="Int. J. Syst. Evol. Microbiol.">
        <title>Paenibacillus ginsengarvi sp. nov., isolated from soil from ginseng cultivation.</title>
        <authorList>
            <person name="Yoon M.H."/>
            <person name="Ten L.N."/>
            <person name="Im W.T."/>
        </authorList>
    </citation>
    <scope>NUCLEOTIDE SEQUENCE [LARGE SCALE GENOMIC DNA]</scope>
    <source>
        <strain evidence="3 4">KCTC 13059</strain>
    </source>
</reference>
<gene>
    <name evidence="3" type="ORF">D7M11_04475</name>
</gene>
<evidence type="ECO:0000256" key="1">
    <source>
        <dbReference type="SAM" id="Phobius"/>
    </source>
</evidence>
<keyword evidence="3" id="KW-0269">Exonuclease</keyword>
<keyword evidence="1" id="KW-1133">Transmembrane helix</keyword>
<name>A0A3B0CM74_9BACL</name>
<feature type="transmembrane region" description="Helical" evidence="1">
    <location>
        <begin position="24"/>
        <end position="44"/>
    </location>
</feature>
<keyword evidence="4" id="KW-1185">Reference proteome</keyword>
<evidence type="ECO:0000313" key="4">
    <source>
        <dbReference type="Proteomes" id="UP000282311"/>
    </source>
</evidence>
<dbReference type="GO" id="GO:0016020">
    <property type="term" value="C:membrane"/>
    <property type="evidence" value="ECO:0007669"/>
    <property type="project" value="GOC"/>
</dbReference>
<protein>
    <submittedName>
        <fullName evidence="3">Endonuclease/exonuclease/phosphatase</fullName>
    </submittedName>
</protein>
<dbReference type="Proteomes" id="UP000282311">
    <property type="component" value="Unassembled WGS sequence"/>
</dbReference>
<dbReference type="GO" id="GO:0004519">
    <property type="term" value="F:endonuclease activity"/>
    <property type="evidence" value="ECO:0007669"/>
    <property type="project" value="UniProtKB-KW"/>
</dbReference>
<accession>A0A3B0CM74</accession>
<dbReference type="AlphaFoldDB" id="A0A3B0CM74"/>
<comment type="caution">
    <text evidence="3">The sequence shown here is derived from an EMBL/GenBank/DDBJ whole genome shotgun (WGS) entry which is preliminary data.</text>
</comment>
<keyword evidence="1" id="KW-0472">Membrane</keyword>
<keyword evidence="3" id="KW-0255">Endonuclease</keyword>
<evidence type="ECO:0000313" key="3">
    <source>
        <dbReference type="EMBL" id="RKN86272.1"/>
    </source>
</evidence>
<dbReference type="Gene3D" id="3.60.10.10">
    <property type="entry name" value="Endonuclease/exonuclease/phosphatase"/>
    <property type="match status" value="1"/>
</dbReference>
<dbReference type="InterPro" id="IPR051916">
    <property type="entry name" value="GPI-anchor_lipid_remodeler"/>
</dbReference>
<organism evidence="3 4">
    <name type="scientific">Paenibacillus ginsengarvi</name>
    <dbReference type="NCBI Taxonomy" id="400777"/>
    <lineage>
        <taxon>Bacteria</taxon>
        <taxon>Bacillati</taxon>
        <taxon>Bacillota</taxon>
        <taxon>Bacilli</taxon>
        <taxon>Bacillales</taxon>
        <taxon>Paenibacillaceae</taxon>
        <taxon>Paenibacillus</taxon>
    </lineage>
</organism>
<dbReference type="SUPFAM" id="SSF56219">
    <property type="entry name" value="DNase I-like"/>
    <property type="match status" value="1"/>
</dbReference>
<dbReference type="PANTHER" id="PTHR14859">
    <property type="entry name" value="CALCOFLUOR WHITE HYPERSENSITIVE PROTEIN PRECURSOR"/>
    <property type="match status" value="1"/>
</dbReference>
<feature type="domain" description="Endonuclease/exonuclease/phosphatase" evidence="2">
    <location>
        <begin position="71"/>
        <end position="295"/>
    </location>
</feature>
<dbReference type="EMBL" id="RBAH01000002">
    <property type="protein sequence ID" value="RKN86272.1"/>
    <property type="molecule type" value="Genomic_DNA"/>
</dbReference>
<keyword evidence="1" id="KW-0812">Transmembrane</keyword>
<proteinExistence type="predicted"/>
<dbReference type="GO" id="GO:0004527">
    <property type="term" value="F:exonuclease activity"/>
    <property type="evidence" value="ECO:0007669"/>
    <property type="project" value="UniProtKB-KW"/>
</dbReference>
<dbReference type="GO" id="GO:0006506">
    <property type="term" value="P:GPI anchor biosynthetic process"/>
    <property type="evidence" value="ECO:0007669"/>
    <property type="project" value="TreeGrafter"/>
</dbReference>
<evidence type="ECO:0000259" key="2">
    <source>
        <dbReference type="Pfam" id="PF03372"/>
    </source>
</evidence>
<dbReference type="Pfam" id="PF03372">
    <property type="entry name" value="Exo_endo_phos"/>
    <property type="match status" value="1"/>
</dbReference>
<dbReference type="InterPro" id="IPR005135">
    <property type="entry name" value="Endo/exonuclease/phosphatase"/>
</dbReference>